<sequence>MVNYHLTTKSIFTPASLLPSHKRTPSSHSCQERKKSLKVDMSTTASATSDDLSHRQYLRWDTKGVEDPPPGEQEDIKAVAEQINTQQRQQFDHHRHVYTGTHCRTHGIVKGTFTVHDALPPHLRQGELFAQPGSFPAACRYSTEPGDPGFPDTIPTPRGFSIKLFNVKGDFLPTGADGAHPPTQDIEFNSTPAIELADAKTTREIFNIRMGLGTLLDTKEMNQELEKRKDTELQKGRFQVPNPHLASLRQYSQTAYRFGDYVFKYCLVPNTATQEKLADQTIRPDTDATDQHHKWLQNFHQNHDAEYLFQVQLLENLDEQPVEYSGKEWDSSKYPWQTVATLQIPKQEAFDLERKAFWEDHMRLDPWHGLKAYQPLGGSNRLRKVVYPASSKLRRQMNGRKEIWVKSIDEIPN</sequence>
<dbReference type="SUPFAM" id="SSF56634">
    <property type="entry name" value="Heme-dependent catalase-like"/>
    <property type="match status" value="1"/>
</dbReference>
<dbReference type="GeneID" id="27904391"/>
<dbReference type="eggNOG" id="ENOG502SH70">
    <property type="taxonomic scope" value="Eukaryota"/>
</dbReference>
<dbReference type="PANTHER" id="PTHR36195">
    <property type="entry name" value="DOMAIN PROTEIN, PUTATIVE (AFU_ORTHOLOGUE AFUA_5G01990)-RELATED-RELATED"/>
    <property type="match status" value="1"/>
</dbReference>
<dbReference type="OrthoDB" id="3358373at2759"/>
<dbReference type="RefSeq" id="XP_016756585.1">
    <property type="nucleotide sequence ID" value="XM_016907254.1"/>
</dbReference>
<organism evidence="2 3">
    <name type="scientific">Sphaerulina musiva (strain SO2202)</name>
    <name type="common">Poplar stem canker fungus</name>
    <name type="synonym">Septoria musiva</name>
    <dbReference type="NCBI Taxonomy" id="692275"/>
    <lineage>
        <taxon>Eukaryota</taxon>
        <taxon>Fungi</taxon>
        <taxon>Dikarya</taxon>
        <taxon>Ascomycota</taxon>
        <taxon>Pezizomycotina</taxon>
        <taxon>Dothideomycetes</taxon>
        <taxon>Dothideomycetidae</taxon>
        <taxon>Mycosphaerellales</taxon>
        <taxon>Mycosphaerellaceae</taxon>
        <taxon>Sphaerulina</taxon>
    </lineage>
</organism>
<dbReference type="Proteomes" id="UP000016931">
    <property type="component" value="Unassembled WGS sequence"/>
</dbReference>
<feature type="region of interest" description="Disordered" evidence="1">
    <location>
        <begin position="17"/>
        <end position="52"/>
    </location>
</feature>
<reference evidence="2 3" key="1">
    <citation type="journal article" date="2012" name="PLoS Pathog.">
        <title>Diverse lifestyles and strategies of plant pathogenesis encoded in the genomes of eighteen Dothideomycetes fungi.</title>
        <authorList>
            <person name="Ohm R.A."/>
            <person name="Feau N."/>
            <person name="Henrissat B."/>
            <person name="Schoch C.L."/>
            <person name="Horwitz B.A."/>
            <person name="Barry K.W."/>
            <person name="Condon B.J."/>
            <person name="Copeland A.C."/>
            <person name="Dhillon B."/>
            <person name="Glaser F."/>
            <person name="Hesse C.N."/>
            <person name="Kosti I."/>
            <person name="LaButti K."/>
            <person name="Lindquist E.A."/>
            <person name="Lucas S."/>
            <person name="Salamov A.A."/>
            <person name="Bradshaw R.E."/>
            <person name="Ciuffetti L."/>
            <person name="Hamelin R.C."/>
            <person name="Kema G.H.J."/>
            <person name="Lawrence C."/>
            <person name="Scott J.A."/>
            <person name="Spatafora J.W."/>
            <person name="Turgeon B.G."/>
            <person name="de Wit P.J.G.M."/>
            <person name="Zhong S."/>
            <person name="Goodwin S.B."/>
            <person name="Grigoriev I.V."/>
        </authorList>
    </citation>
    <scope>NUCLEOTIDE SEQUENCE [LARGE SCALE GENOMIC DNA]</scope>
    <source>
        <strain evidence="2 3">SO2202</strain>
    </source>
</reference>
<evidence type="ECO:0000313" key="2">
    <source>
        <dbReference type="EMBL" id="EMF08464.1"/>
    </source>
</evidence>
<dbReference type="STRING" id="692275.M3ASJ2"/>
<dbReference type="PANTHER" id="PTHR36195:SF4">
    <property type="entry name" value="DOMAIN PROTEIN, PUTATIVE (AFU_ORTHOLOGUE AFUA_5G01990)-RELATED"/>
    <property type="match status" value="1"/>
</dbReference>
<dbReference type="HOGENOM" id="CLU_046417_2_0_1"/>
<dbReference type="OMA" id="LSFNPWH"/>
<dbReference type="AlphaFoldDB" id="M3ASJ2"/>
<accession>M3ASJ2</accession>
<evidence type="ECO:0000313" key="3">
    <source>
        <dbReference type="Proteomes" id="UP000016931"/>
    </source>
</evidence>
<dbReference type="Gene3D" id="2.40.180.10">
    <property type="entry name" value="Catalase core domain"/>
    <property type="match status" value="1"/>
</dbReference>
<proteinExistence type="predicted"/>
<protein>
    <submittedName>
        <fullName evidence="2">Heme-dependent catalase</fullName>
    </submittedName>
</protein>
<dbReference type="EMBL" id="KB456271">
    <property type="protein sequence ID" value="EMF08464.1"/>
    <property type="molecule type" value="Genomic_DNA"/>
</dbReference>
<gene>
    <name evidence="2" type="ORF">SEPMUDRAFT_152116</name>
</gene>
<keyword evidence="3" id="KW-1185">Reference proteome</keyword>
<name>M3ASJ2_SPHMS</name>
<evidence type="ECO:0000256" key="1">
    <source>
        <dbReference type="SAM" id="MobiDB-lite"/>
    </source>
</evidence>
<dbReference type="InterPro" id="IPR020835">
    <property type="entry name" value="Catalase_sf"/>
</dbReference>
<dbReference type="GO" id="GO:0020037">
    <property type="term" value="F:heme binding"/>
    <property type="evidence" value="ECO:0007669"/>
    <property type="project" value="InterPro"/>
</dbReference>